<accession>A0ABT3UUP1</accession>
<dbReference type="Proteomes" id="UP001165590">
    <property type="component" value="Unassembled WGS sequence"/>
</dbReference>
<name>A0ABT3UUP1_9ACTN</name>
<sequence>MRGTLTCLYDGVGLPSGGVGLVGGLGLLGDEVGLPEGLPEGLSEGLSRGGACSLSLWPQAASAPARLAVPSPATKVRRDIAPAVPDVLAMRHFLSPRPVPADGAPPTGA</sequence>
<organism evidence="1 2">
    <name type="scientific">Streptomyces ortus</name>
    <dbReference type="NCBI Taxonomy" id="2867268"/>
    <lineage>
        <taxon>Bacteria</taxon>
        <taxon>Bacillati</taxon>
        <taxon>Actinomycetota</taxon>
        <taxon>Actinomycetes</taxon>
        <taxon>Kitasatosporales</taxon>
        <taxon>Streptomycetaceae</taxon>
        <taxon>Streptomyces</taxon>
    </lineage>
</organism>
<comment type="caution">
    <text evidence="1">The sequence shown here is derived from an EMBL/GenBank/DDBJ whole genome shotgun (WGS) entry which is preliminary data.</text>
</comment>
<dbReference type="EMBL" id="JAIFZO010000001">
    <property type="protein sequence ID" value="MCX4231264.1"/>
    <property type="molecule type" value="Genomic_DNA"/>
</dbReference>
<evidence type="ECO:0000313" key="2">
    <source>
        <dbReference type="Proteomes" id="UP001165590"/>
    </source>
</evidence>
<reference evidence="1" key="1">
    <citation type="journal article" date="2022" name="bioRxiv">
        <title>Discovery and biosynthetic assessment of Streptomyces ortus sp nov. isolated from a deep-sea sponge.</title>
        <authorList>
            <person name="Williams S.E."/>
        </authorList>
    </citation>
    <scope>NUCLEOTIDE SEQUENCE</scope>
    <source>
        <strain evidence="1">A15ISP2-DRY2</strain>
    </source>
</reference>
<gene>
    <name evidence="1" type="ORF">K3769_00445</name>
</gene>
<protein>
    <submittedName>
        <fullName evidence="1">Uncharacterized protein</fullName>
    </submittedName>
</protein>
<keyword evidence="2" id="KW-1185">Reference proteome</keyword>
<dbReference type="RefSeq" id="WP_267024389.1">
    <property type="nucleotide sequence ID" value="NZ_JAIFZO010000001.1"/>
</dbReference>
<proteinExistence type="predicted"/>
<evidence type="ECO:0000313" key="1">
    <source>
        <dbReference type="EMBL" id="MCX4231264.1"/>
    </source>
</evidence>